<dbReference type="KEGG" id="ptm:GSPATT00018701001"/>
<dbReference type="InterPro" id="IPR051628">
    <property type="entry name" value="LUBAC_E3_Ligases"/>
</dbReference>
<dbReference type="EMBL" id="CT868507">
    <property type="protein sequence ID" value="CAK84496.1"/>
    <property type="molecule type" value="Genomic_DNA"/>
</dbReference>
<evidence type="ECO:0000256" key="3">
    <source>
        <dbReference type="ARBA" id="ARBA00022771"/>
    </source>
</evidence>
<dbReference type="PANTHER" id="PTHR22770">
    <property type="entry name" value="UBIQUITIN CONJUGATING ENZYME 7 INTERACTING PROTEIN-RELATED"/>
    <property type="match status" value="1"/>
</dbReference>
<dbReference type="GO" id="GO:0043130">
    <property type="term" value="F:ubiquitin binding"/>
    <property type="evidence" value="ECO:0000318"/>
    <property type="project" value="GO_Central"/>
</dbReference>
<sequence length="515" mass="60144">MLNQQKQEINLPNQQKQIIFNLQVQPSQLLQENRFLESQFRLYFQKDKLWLTSQNLENQTIQAFIINFQKILNEISKRQQLSQTIKLYEMGINANQIFNIEMLLNTKSTQLEDVAKLLQIKLIFIITSLNKQWEFGVINKQILKTVIQMNSSPPNFSFIVGFGLFKQQQQIAPIVTTNFHKLFTPNHPNPLLFQEQRVYTPQNNVQNKPSFQILSNQSSPAGFPDCKDKNQQEEEDSVLTTSQISEYHKEKEKPVQKINMPNSYSIKITSTQCEICSEIYQKTCENQIILPCCQKIVHRECVQKDLTQSVDLFDNKKCYFCSKQFAMSFFKEILGLSKFQEQVKKQIIEKCVDTCFQCNAKFPVLPKQQEKIFAIICQQCQIEICSRCRKKFHGISSDCKNIRQELFRVFQGQPLIVCEFCDLIQTKDEKCDHVTCYQCKMDLCSVCSVDRRPIVSHGNHFHRKGCPHYAIEKGKEEMTQERLRNCELCKSNINGACSIPIDLQTYKKLKGYDFS</sequence>
<evidence type="ECO:0000256" key="5">
    <source>
        <dbReference type="ARBA" id="ARBA00022833"/>
    </source>
</evidence>
<dbReference type="GO" id="GO:0043161">
    <property type="term" value="P:proteasome-mediated ubiquitin-dependent protein catabolic process"/>
    <property type="evidence" value="ECO:0000318"/>
    <property type="project" value="GO_Central"/>
</dbReference>
<organism evidence="7 8">
    <name type="scientific">Paramecium tetraurelia</name>
    <dbReference type="NCBI Taxonomy" id="5888"/>
    <lineage>
        <taxon>Eukaryota</taxon>
        <taxon>Sar</taxon>
        <taxon>Alveolata</taxon>
        <taxon>Ciliophora</taxon>
        <taxon>Intramacronucleata</taxon>
        <taxon>Oligohymenophorea</taxon>
        <taxon>Peniculida</taxon>
        <taxon>Parameciidae</taxon>
        <taxon>Paramecium</taxon>
    </lineage>
</organism>
<keyword evidence="4" id="KW-0833">Ubl conjugation pathway</keyword>
<dbReference type="InParanoid" id="A0DN79"/>
<name>A0DN79_PARTE</name>
<feature type="region of interest" description="Disordered" evidence="6">
    <location>
        <begin position="220"/>
        <end position="241"/>
    </location>
</feature>
<dbReference type="GO" id="GO:0000151">
    <property type="term" value="C:ubiquitin ligase complex"/>
    <property type="evidence" value="ECO:0000318"/>
    <property type="project" value="GO_Central"/>
</dbReference>
<dbReference type="GO" id="GO:0097039">
    <property type="term" value="P:protein linear polyubiquitination"/>
    <property type="evidence" value="ECO:0000318"/>
    <property type="project" value="GO_Central"/>
</dbReference>
<dbReference type="RefSeq" id="XP_001451893.1">
    <property type="nucleotide sequence ID" value="XM_001451856.1"/>
</dbReference>
<keyword evidence="2" id="KW-0479">Metal-binding</keyword>
<dbReference type="GeneID" id="5037678"/>
<dbReference type="AlphaFoldDB" id="A0DN79"/>
<evidence type="ECO:0008006" key="9">
    <source>
        <dbReference type="Google" id="ProtNLM"/>
    </source>
</evidence>
<accession>A0DN79</accession>
<dbReference type="OrthoDB" id="312317at2759"/>
<keyword evidence="3" id="KW-0863">Zinc-finger</keyword>
<proteinExistence type="predicted"/>
<gene>
    <name evidence="7" type="ORF">GSPATT00018701001</name>
</gene>
<evidence type="ECO:0000256" key="4">
    <source>
        <dbReference type="ARBA" id="ARBA00022786"/>
    </source>
</evidence>
<evidence type="ECO:0000256" key="6">
    <source>
        <dbReference type="SAM" id="MobiDB-lite"/>
    </source>
</evidence>
<dbReference type="HOGENOM" id="CLU_554889_0_0_1"/>
<dbReference type="PANTHER" id="PTHR22770:SF13">
    <property type="entry name" value="RING-TYPE DOMAIN-CONTAINING PROTEIN"/>
    <property type="match status" value="1"/>
</dbReference>
<reference evidence="7 8" key="1">
    <citation type="journal article" date="2006" name="Nature">
        <title>Global trends of whole-genome duplications revealed by the ciliate Paramecium tetraurelia.</title>
        <authorList>
            <consortium name="Genoscope"/>
            <person name="Aury J.-M."/>
            <person name="Jaillon O."/>
            <person name="Duret L."/>
            <person name="Noel B."/>
            <person name="Jubin C."/>
            <person name="Porcel B.M."/>
            <person name="Segurens B."/>
            <person name="Daubin V."/>
            <person name="Anthouard V."/>
            <person name="Aiach N."/>
            <person name="Arnaiz O."/>
            <person name="Billaut A."/>
            <person name="Beisson J."/>
            <person name="Blanc I."/>
            <person name="Bouhouche K."/>
            <person name="Camara F."/>
            <person name="Duharcourt S."/>
            <person name="Guigo R."/>
            <person name="Gogendeau D."/>
            <person name="Katinka M."/>
            <person name="Keller A.-M."/>
            <person name="Kissmehl R."/>
            <person name="Klotz C."/>
            <person name="Koll F."/>
            <person name="Le Moue A."/>
            <person name="Lepere C."/>
            <person name="Malinsky S."/>
            <person name="Nowacki M."/>
            <person name="Nowak J.K."/>
            <person name="Plattner H."/>
            <person name="Poulain J."/>
            <person name="Ruiz F."/>
            <person name="Serrano V."/>
            <person name="Zagulski M."/>
            <person name="Dessen P."/>
            <person name="Betermier M."/>
            <person name="Weissenbach J."/>
            <person name="Scarpelli C."/>
            <person name="Schachter V."/>
            <person name="Sperling L."/>
            <person name="Meyer E."/>
            <person name="Cohen J."/>
            <person name="Wincker P."/>
        </authorList>
    </citation>
    <scope>NUCLEOTIDE SEQUENCE [LARGE SCALE GENOMIC DNA]</scope>
    <source>
        <strain evidence="7 8">Stock d4-2</strain>
    </source>
</reference>
<evidence type="ECO:0000256" key="1">
    <source>
        <dbReference type="ARBA" id="ARBA00004906"/>
    </source>
</evidence>
<comment type="pathway">
    <text evidence="1">Protein modification; protein ubiquitination.</text>
</comment>
<evidence type="ECO:0000256" key="2">
    <source>
        <dbReference type="ARBA" id="ARBA00022723"/>
    </source>
</evidence>
<protein>
    <recommendedName>
        <fullName evidence="9">RING-type domain-containing protein</fullName>
    </recommendedName>
</protein>
<dbReference type="SUPFAM" id="SSF57850">
    <property type="entry name" value="RING/U-box"/>
    <property type="match status" value="1"/>
</dbReference>
<evidence type="ECO:0000313" key="7">
    <source>
        <dbReference type="EMBL" id="CAK84496.1"/>
    </source>
</evidence>
<evidence type="ECO:0000313" key="8">
    <source>
        <dbReference type="Proteomes" id="UP000000600"/>
    </source>
</evidence>
<keyword evidence="8" id="KW-1185">Reference proteome</keyword>
<dbReference type="STRING" id="5888.A0DN79"/>
<dbReference type="GO" id="GO:0008270">
    <property type="term" value="F:zinc ion binding"/>
    <property type="evidence" value="ECO:0007669"/>
    <property type="project" value="UniProtKB-KW"/>
</dbReference>
<dbReference type="Proteomes" id="UP000000600">
    <property type="component" value="Unassembled WGS sequence"/>
</dbReference>
<dbReference type="OMA" id="ILPCCQK"/>
<keyword evidence="5" id="KW-0862">Zinc</keyword>
<dbReference type="GO" id="GO:0004842">
    <property type="term" value="F:ubiquitin-protein transferase activity"/>
    <property type="evidence" value="ECO:0000318"/>
    <property type="project" value="GO_Central"/>
</dbReference>